<evidence type="ECO:0000256" key="11">
    <source>
        <dbReference type="RuleBase" id="RU361183"/>
    </source>
</evidence>
<evidence type="ECO:0000256" key="8">
    <source>
        <dbReference type="ARBA" id="ARBA00023180"/>
    </source>
</evidence>
<evidence type="ECO:0000256" key="9">
    <source>
        <dbReference type="PIRNR" id="PIRNR036365"/>
    </source>
</evidence>
<evidence type="ECO:0000256" key="10">
    <source>
        <dbReference type="PROSITE-ProRule" id="PRU01211"/>
    </source>
</evidence>
<keyword evidence="10 11" id="KW-0645">Protease</keyword>
<dbReference type="GO" id="GO:0018996">
    <property type="term" value="P:molting cycle, collagen and cuticulin-based cuticle"/>
    <property type="evidence" value="ECO:0007669"/>
    <property type="project" value="InterPro"/>
</dbReference>
<evidence type="ECO:0000313" key="13">
    <source>
        <dbReference type="EMBL" id="PAV79827.1"/>
    </source>
</evidence>
<comment type="cofactor">
    <cofactor evidence="10 11">
        <name>Zn(2+)</name>
        <dbReference type="ChEBI" id="CHEBI:29105"/>
    </cofactor>
    <text evidence="10 11">Binds 1 zinc ion per subunit.</text>
</comment>
<dbReference type="GO" id="GO:0004222">
    <property type="term" value="F:metalloendopeptidase activity"/>
    <property type="evidence" value="ECO:0007669"/>
    <property type="project" value="UniProtKB-UniRule"/>
</dbReference>
<dbReference type="GO" id="GO:0006508">
    <property type="term" value="P:proteolysis"/>
    <property type="evidence" value="ECO:0007669"/>
    <property type="project" value="UniProtKB-KW"/>
</dbReference>
<dbReference type="InterPro" id="IPR006026">
    <property type="entry name" value="Peptidase_Metallo"/>
</dbReference>
<evidence type="ECO:0000313" key="14">
    <source>
        <dbReference type="Proteomes" id="UP000218231"/>
    </source>
</evidence>
<dbReference type="OrthoDB" id="5829157at2759"/>
<dbReference type="PANTHER" id="PTHR10127">
    <property type="entry name" value="DISCOIDIN, CUB, EGF, LAMININ , AND ZINC METALLOPROTEASE DOMAIN CONTAINING"/>
    <property type="match status" value="1"/>
</dbReference>
<evidence type="ECO:0000256" key="1">
    <source>
        <dbReference type="ARBA" id="ARBA00004613"/>
    </source>
</evidence>
<dbReference type="AlphaFoldDB" id="A0A2A2L149"/>
<organism evidence="13 14">
    <name type="scientific">Diploscapter pachys</name>
    <dbReference type="NCBI Taxonomy" id="2018661"/>
    <lineage>
        <taxon>Eukaryota</taxon>
        <taxon>Metazoa</taxon>
        <taxon>Ecdysozoa</taxon>
        <taxon>Nematoda</taxon>
        <taxon>Chromadorea</taxon>
        <taxon>Rhabditida</taxon>
        <taxon>Rhabditina</taxon>
        <taxon>Rhabditomorpha</taxon>
        <taxon>Rhabditoidea</taxon>
        <taxon>Rhabditidae</taxon>
        <taxon>Diploscapter</taxon>
    </lineage>
</organism>
<dbReference type="PANTHER" id="PTHR10127:SF793">
    <property type="entry name" value="ZINC METALLOPROTEINASE NAS-31"/>
    <property type="match status" value="1"/>
</dbReference>
<dbReference type="SUPFAM" id="SSF55486">
    <property type="entry name" value="Metalloproteases ('zincins'), catalytic domain"/>
    <property type="match status" value="1"/>
</dbReference>
<accession>A0A2A2L149</accession>
<feature type="binding site" evidence="10">
    <location>
        <position position="269"/>
    </location>
    <ligand>
        <name>Zn(2+)</name>
        <dbReference type="ChEBI" id="CHEBI:29105"/>
        <note>catalytic</note>
    </ligand>
</feature>
<dbReference type="EMBL" id="LIAE01007362">
    <property type="protein sequence ID" value="PAV79827.1"/>
    <property type="molecule type" value="Genomic_DNA"/>
</dbReference>
<keyword evidence="6 10" id="KW-0482">Metalloprotease</keyword>
<evidence type="ECO:0000256" key="7">
    <source>
        <dbReference type="ARBA" id="ARBA00023157"/>
    </source>
</evidence>
<keyword evidence="10 11" id="KW-0378">Hydrolase</keyword>
<evidence type="ECO:0000256" key="3">
    <source>
        <dbReference type="ARBA" id="ARBA00022723"/>
    </source>
</evidence>
<keyword evidence="3 10" id="KW-0479">Metal-binding</keyword>
<sequence>MAWLYLCLVGLVPCLSLASPVFTANTKKINVDLVSFLGELRNFIHTFIQDQVRSLISSRVKDGLHELRSKLAAKNNVSLNEQSSVGLSPGRNFDQLKQENQTTNESQSESEGIPSIPLINSQSSISEGLYQSDIILTDDQIDQMLENMEDGSNSTRQKRQAVNRYIANLWTDGLVYSFASSASISVNLLAQQIQHISDSLMKKAFLLGVDFWESNTCIDFRESNTARDRVELFSGDGCYSFISKVGRKQELSLGHGCETYGVATHELGHALGYFHTQSRHDRDKHIKLNTDNIDPELIDQFDKQSKYTNDNLAEPYDYGGIMHYGASSGSIQEGKFTMVPLKRQYIVTIGTPIPAFYDKKMMNILYDCMELCTKSDHKKCKNGGYAHPRNCAECVCPDGYGGKNCTTRPDGCGNEIQATSEWKLHKISIRKDLSGVSTDDIYMLMPEECIYWFRSPKGTKVQARSYTISTPSSDSAFAYGCMLGFVEFKSRADPAVTGPRICNDAYDPIRTFKSTKNLMIVRSVTTLSYLTAYIEVRYGMLSFSFLQQRTKVSDQA</sequence>
<keyword evidence="7" id="KW-1015">Disulfide bond</keyword>
<dbReference type="InterPro" id="IPR034035">
    <property type="entry name" value="Astacin-like_dom"/>
</dbReference>
<dbReference type="InterPro" id="IPR017050">
    <property type="entry name" value="Metallopeptidase_nem"/>
</dbReference>
<gene>
    <name evidence="13" type="ORF">WR25_06629</name>
</gene>
<evidence type="ECO:0000256" key="5">
    <source>
        <dbReference type="ARBA" id="ARBA00022833"/>
    </source>
</evidence>
<dbReference type="PROSITE" id="PS01186">
    <property type="entry name" value="EGF_2"/>
    <property type="match status" value="1"/>
</dbReference>
<dbReference type="SMART" id="SM00235">
    <property type="entry name" value="ZnMc"/>
    <property type="match status" value="1"/>
</dbReference>
<dbReference type="GO" id="GO:0005576">
    <property type="term" value="C:extracellular region"/>
    <property type="evidence" value="ECO:0007669"/>
    <property type="project" value="UniProtKB-SubCell"/>
</dbReference>
<dbReference type="Gene3D" id="3.40.390.10">
    <property type="entry name" value="Collagenase (Catalytic Domain)"/>
    <property type="match status" value="1"/>
</dbReference>
<evidence type="ECO:0000256" key="4">
    <source>
        <dbReference type="ARBA" id="ARBA00022729"/>
    </source>
</evidence>
<dbReference type="InterPro" id="IPR024079">
    <property type="entry name" value="MetalloPept_cat_dom_sf"/>
</dbReference>
<keyword evidence="14" id="KW-1185">Reference proteome</keyword>
<reference evidence="13 14" key="1">
    <citation type="journal article" date="2017" name="Curr. Biol.">
        <title>Genome architecture and evolution of a unichromosomal asexual nematode.</title>
        <authorList>
            <person name="Fradin H."/>
            <person name="Zegar C."/>
            <person name="Gutwein M."/>
            <person name="Lucas J."/>
            <person name="Kovtun M."/>
            <person name="Corcoran D."/>
            <person name="Baugh L.R."/>
            <person name="Kiontke K."/>
            <person name="Gunsalus K."/>
            <person name="Fitch D.H."/>
            <person name="Piano F."/>
        </authorList>
    </citation>
    <scope>NUCLEOTIDE SEQUENCE [LARGE SCALE GENOMIC DNA]</scope>
    <source>
        <strain evidence="13">PF1309</strain>
    </source>
</reference>
<evidence type="ECO:0000259" key="12">
    <source>
        <dbReference type="PROSITE" id="PS51864"/>
    </source>
</evidence>
<name>A0A2A2L149_9BILA</name>
<evidence type="ECO:0000256" key="6">
    <source>
        <dbReference type="ARBA" id="ARBA00023049"/>
    </source>
</evidence>
<dbReference type="Pfam" id="PF01400">
    <property type="entry name" value="Astacin"/>
    <property type="match status" value="1"/>
</dbReference>
<dbReference type="GO" id="GO:0008270">
    <property type="term" value="F:zinc ion binding"/>
    <property type="evidence" value="ECO:0007669"/>
    <property type="project" value="UniProtKB-UniRule"/>
</dbReference>
<dbReference type="PROSITE" id="PS51864">
    <property type="entry name" value="ASTACIN"/>
    <property type="match status" value="1"/>
</dbReference>
<keyword evidence="8" id="KW-0325">Glycoprotein</keyword>
<dbReference type="PIRSF" id="PIRSF036365">
    <property type="entry name" value="Astacin_nematoda"/>
    <property type="match status" value="1"/>
</dbReference>
<keyword evidence="4 9" id="KW-0732">Signal</keyword>
<dbReference type="PRINTS" id="PR00480">
    <property type="entry name" value="ASTACIN"/>
</dbReference>
<proteinExistence type="predicted"/>
<dbReference type="Proteomes" id="UP000218231">
    <property type="component" value="Unassembled WGS sequence"/>
</dbReference>
<dbReference type="CDD" id="cd04280">
    <property type="entry name" value="ZnMc_astacin_like"/>
    <property type="match status" value="1"/>
</dbReference>
<comment type="caution">
    <text evidence="10">Lacks conserved residue(s) required for the propagation of feature annotation.</text>
</comment>
<feature type="binding site" evidence="10">
    <location>
        <position position="275"/>
    </location>
    <ligand>
        <name>Zn(2+)</name>
        <dbReference type="ChEBI" id="CHEBI:29105"/>
        <note>catalytic</note>
    </ligand>
</feature>
<feature type="signal peptide" evidence="9 11">
    <location>
        <begin position="1"/>
        <end position="18"/>
    </location>
</feature>
<protein>
    <recommendedName>
        <fullName evidence="9">Zinc metalloproteinase</fullName>
    </recommendedName>
</protein>
<dbReference type="InterPro" id="IPR000742">
    <property type="entry name" value="EGF"/>
</dbReference>
<evidence type="ECO:0000256" key="2">
    <source>
        <dbReference type="ARBA" id="ARBA00022525"/>
    </source>
</evidence>
<dbReference type="STRING" id="2018661.A0A2A2L149"/>
<keyword evidence="5 10" id="KW-0862">Zinc</keyword>
<feature type="chain" id="PRO_5011835702" description="Zinc metalloproteinase" evidence="9 11">
    <location>
        <begin position="19"/>
        <end position="556"/>
    </location>
</feature>
<comment type="caution">
    <text evidence="13">The sequence shown here is derived from an EMBL/GenBank/DDBJ whole genome shotgun (WGS) entry which is preliminary data.</text>
</comment>
<comment type="subcellular location">
    <subcellularLocation>
        <location evidence="1 9">Secreted</location>
    </subcellularLocation>
</comment>
<dbReference type="InterPro" id="IPR001506">
    <property type="entry name" value="Peptidase_M12A"/>
</dbReference>
<feature type="domain" description="Peptidase M12A" evidence="12">
    <location>
        <begin position="160"/>
        <end position="369"/>
    </location>
</feature>
<keyword evidence="2 9" id="KW-0964">Secreted</keyword>
<feature type="binding site" evidence="10">
    <location>
        <position position="265"/>
    </location>
    <ligand>
        <name>Zn(2+)</name>
        <dbReference type="ChEBI" id="CHEBI:29105"/>
        <note>catalytic</note>
    </ligand>
</feature>
<feature type="active site" evidence="10">
    <location>
        <position position="266"/>
    </location>
</feature>